<comment type="caution">
    <text evidence="3">The sequence shown here is derived from an EMBL/GenBank/DDBJ whole genome shotgun (WGS) entry which is preliminary data.</text>
</comment>
<dbReference type="RefSeq" id="WP_065198497.1">
    <property type="nucleotide sequence ID" value="NZ_LYVJ01000004.1"/>
</dbReference>
<evidence type="ECO:0000313" key="4">
    <source>
        <dbReference type="Proteomes" id="UP000092256"/>
    </source>
</evidence>
<dbReference type="InterPro" id="IPR008966">
    <property type="entry name" value="Adhesion_dom_sf"/>
</dbReference>
<accession>A0A1A6Y0M7</accession>
<evidence type="ECO:0000256" key="1">
    <source>
        <dbReference type="SAM" id="SignalP"/>
    </source>
</evidence>
<dbReference type="InterPro" id="IPR000259">
    <property type="entry name" value="Adhesion_dom_fimbrial"/>
</dbReference>
<evidence type="ECO:0000313" key="3">
    <source>
        <dbReference type="EMBL" id="OBU68376.1"/>
    </source>
</evidence>
<dbReference type="InterPro" id="IPR036937">
    <property type="entry name" value="Adhesion_dom_fimbrial_sf"/>
</dbReference>
<dbReference type="Proteomes" id="UP000092256">
    <property type="component" value="Unassembled WGS sequence"/>
</dbReference>
<dbReference type="EMBL" id="LYVJ01000004">
    <property type="protein sequence ID" value="OBU68376.1"/>
    <property type="molecule type" value="Genomic_DNA"/>
</dbReference>
<organism evidence="3 4">
    <name type="scientific">Stenotrophomonas maltophilia</name>
    <name type="common">Pseudomonas maltophilia</name>
    <name type="synonym">Xanthomonas maltophilia</name>
    <dbReference type="NCBI Taxonomy" id="40324"/>
    <lineage>
        <taxon>Bacteria</taxon>
        <taxon>Pseudomonadati</taxon>
        <taxon>Pseudomonadota</taxon>
        <taxon>Gammaproteobacteria</taxon>
        <taxon>Lysobacterales</taxon>
        <taxon>Lysobacteraceae</taxon>
        <taxon>Stenotrophomonas</taxon>
        <taxon>Stenotrophomonas maltophilia group</taxon>
    </lineage>
</organism>
<dbReference type="PROSITE" id="PS51257">
    <property type="entry name" value="PROKAR_LIPOPROTEIN"/>
    <property type="match status" value="1"/>
</dbReference>
<dbReference type="Pfam" id="PF00419">
    <property type="entry name" value="Fimbrial"/>
    <property type="match status" value="1"/>
</dbReference>
<name>A0A1A6Y0M7_STEMA</name>
<dbReference type="Gene3D" id="2.60.40.1090">
    <property type="entry name" value="Fimbrial-type adhesion domain"/>
    <property type="match status" value="1"/>
</dbReference>
<dbReference type="SUPFAM" id="SSF49401">
    <property type="entry name" value="Bacterial adhesins"/>
    <property type="match status" value="1"/>
</dbReference>
<reference evidence="3 4" key="1">
    <citation type="submission" date="2016-05" db="EMBL/GenBank/DDBJ databases">
        <title>Draft Genome Sequences of Stenotrophomonas maltophilia Strains Sm32COP, Sm41DVV, Sm46PAILV, SmF3, SmF22, SmSOFb1 and SmCVFa1, Isolated from Different Manures, in France.</title>
        <authorList>
            <person name="Nazaret S."/>
            <person name="Bodilis J."/>
        </authorList>
    </citation>
    <scope>NUCLEOTIDE SEQUENCE [LARGE SCALE GENOMIC DNA]</scope>
    <source>
        <strain evidence="3 4">Sm46PAILV</strain>
    </source>
</reference>
<dbReference type="GO" id="GO:0009289">
    <property type="term" value="C:pilus"/>
    <property type="evidence" value="ECO:0007669"/>
    <property type="project" value="InterPro"/>
</dbReference>
<keyword evidence="1" id="KW-0732">Signal</keyword>
<evidence type="ECO:0000259" key="2">
    <source>
        <dbReference type="Pfam" id="PF00419"/>
    </source>
</evidence>
<feature type="domain" description="Fimbrial-type adhesion" evidence="2">
    <location>
        <begin position="208"/>
        <end position="344"/>
    </location>
</feature>
<feature type="signal peptide" evidence="1">
    <location>
        <begin position="1"/>
        <end position="32"/>
    </location>
</feature>
<dbReference type="OrthoDB" id="9987357at2"/>
<feature type="chain" id="PRO_5008353841" description="Fimbrial-type adhesion domain-containing protein" evidence="1">
    <location>
        <begin position="33"/>
        <end position="346"/>
    </location>
</feature>
<dbReference type="GO" id="GO:0007155">
    <property type="term" value="P:cell adhesion"/>
    <property type="evidence" value="ECO:0007669"/>
    <property type="project" value="InterPro"/>
</dbReference>
<gene>
    <name evidence="3" type="ORF">A9K58_06030</name>
</gene>
<dbReference type="AlphaFoldDB" id="A0A1A6Y0M7"/>
<sequence>MSQIRPARPIVSARGCMLALLLAGGLPGVAAACTPTPSDMDPSAGTPRYWEYTGDREPLMGWIEVWGSAAIPSNQLYRGCATDASVFYEPIEFSPDLTYAGYEVDGAAVFHVGTQLGVQFQIATHDGSGNWYGYQNVGAGGLELNGYHASGNVFIKIRYRYIATAYPSSDRLEAGEFSWNFTNLSRPALSYSKTTNTHVIHKYVPPPEPTCYFSANPPKTLPLPDGHAMKMKNPGDSSDPVSFSWRFGCNSTSPGAEIVYTPTTNYSGLATGRMAIEAGADAAEGVEIEVRRATSSTATKAPVRFGSSYYRGTSGTEYLDVRYVRTTGDLKAGLANAGLKIEVDTY</sequence>
<proteinExistence type="predicted"/>
<protein>
    <recommendedName>
        <fullName evidence="2">Fimbrial-type adhesion domain-containing protein</fullName>
    </recommendedName>
</protein>